<dbReference type="AlphaFoldDB" id="A0A5C1QIR5"/>
<proteinExistence type="predicted"/>
<evidence type="ECO:0000256" key="1">
    <source>
        <dbReference type="SAM" id="SignalP"/>
    </source>
</evidence>
<dbReference type="KEGG" id="ock:EXM22_03260"/>
<organism evidence="2 3">
    <name type="scientific">Oceanispirochaeta crateris</name>
    <dbReference type="NCBI Taxonomy" id="2518645"/>
    <lineage>
        <taxon>Bacteria</taxon>
        <taxon>Pseudomonadati</taxon>
        <taxon>Spirochaetota</taxon>
        <taxon>Spirochaetia</taxon>
        <taxon>Spirochaetales</taxon>
        <taxon>Spirochaetaceae</taxon>
        <taxon>Oceanispirochaeta</taxon>
    </lineage>
</organism>
<dbReference type="PROSITE" id="PS51257">
    <property type="entry name" value="PROKAR_LIPOPROTEIN"/>
    <property type="match status" value="1"/>
</dbReference>
<dbReference type="EMBL" id="CP036150">
    <property type="protein sequence ID" value="QEN07049.1"/>
    <property type="molecule type" value="Genomic_DNA"/>
</dbReference>
<keyword evidence="1" id="KW-0732">Signal</keyword>
<evidence type="ECO:0000313" key="3">
    <source>
        <dbReference type="Proteomes" id="UP000324209"/>
    </source>
</evidence>
<protein>
    <submittedName>
        <fullName evidence="2">Uncharacterized protein</fullName>
    </submittedName>
</protein>
<keyword evidence="3" id="KW-1185">Reference proteome</keyword>
<gene>
    <name evidence="2" type="ORF">EXM22_03260</name>
</gene>
<evidence type="ECO:0000313" key="2">
    <source>
        <dbReference type="EMBL" id="QEN07049.1"/>
    </source>
</evidence>
<sequence length="342" mass="38633">MKKMSTFLLMIAGLILSGCNSGSDEAVVGTDYLLAGYYMMAGEETALADEGSSRASAPTWWDKYDGYTYDQVIALGSDGIKVNNYPEQGQKTYITVTDADPDLTENKVYKVSSRTEYPNKSDLIDYYLEVYYLQDIWLSGLWKDGSVVEEDGDAWVTNPLARETMEVVFQDGSVRKEWIAYDTNDPYAGYYAQFPLDGDMVIPSDPDWVPTSPSASGEVSFSSKVYYYQKIISPIGWFLNENKEIFGVRYYTEKDEGNDKYTKSSLAYEHTLSRSVPTWADDDWYSDFLDWIFSGGEDETLSETVIRYAIGKNGKKTVKSSTNVVPSFGQAFTIDNEMNYTF</sequence>
<dbReference type="RefSeq" id="WP_149485131.1">
    <property type="nucleotide sequence ID" value="NZ_CP036150.1"/>
</dbReference>
<reference evidence="2 3" key="1">
    <citation type="submission" date="2019-02" db="EMBL/GenBank/DDBJ databases">
        <title>Complete Genome Sequence and Methylome Analysis of free living Spirochaetas.</title>
        <authorList>
            <person name="Fomenkov A."/>
            <person name="Dubinina G."/>
            <person name="Leshcheva N."/>
            <person name="Mikheeva N."/>
            <person name="Grabovich M."/>
            <person name="Vincze T."/>
            <person name="Roberts R.J."/>
        </authorList>
    </citation>
    <scope>NUCLEOTIDE SEQUENCE [LARGE SCALE GENOMIC DNA]</scope>
    <source>
        <strain evidence="2 3">K2</strain>
    </source>
</reference>
<dbReference type="Proteomes" id="UP000324209">
    <property type="component" value="Chromosome"/>
</dbReference>
<feature type="chain" id="PRO_5022954956" evidence="1">
    <location>
        <begin position="27"/>
        <end position="342"/>
    </location>
</feature>
<accession>A0A5C1QIR5</accession>
<dbReference type="OrthoDB" id="9824106at2"/>
<feature type="signal peptide" evidence="1">
    <location>
        <begin position="1"/>
        <end position="26"/>
    </location>
</feature>
<name>A0A5C1QIR5_9SPIO</name>